<organism evidence="4 5">
    <name type="scientific">Meripilus lineatus</name>
    <dbReference type="NCBI Taxonomy" id="2056292"/>
    <lineage>
        <taxon>Eukaryota</taxon>
        <taxon>Fungi</taxon>
        <taxon>Dikarya</taxon>
        <taxon>Basidiomycota</taxon>
        <taxon>Agaricomycotina</taxon>
        <taxon>Agaricomycetes</taxon>
        <taxon>Polyporales</taxon>
        <taxon>Meripilaceae</taxon>
        <taxon>Meripilus</taxon>
    </lineage>
</organism>
<feature type="domain" description="DUF6535" evidence="3">
    <location>
        <begin position="147"/>
        <end position="325"/>
    </location>
</feature>
<feature type="transmembrane region" description="Helical" evidence="2">
    <location>
        <begin position="332"/>
        <end position="356"/>
    </location>
</feature>
<reference evidence="4" key="1">
    <citation type="submission" date="2022-07" db="EMBL/GenBank/DDBJ databases">
        <title>Genome Sequence of Physisporinus lineatus.</title>
        <authorList>
            <person name="Buettner E."/>
        </authorList>
    </citation>
    <scope>NUCLEOTIDE SEQUENCE</scope>
    <source>
        <strain evidence="4">VT162</strain>
    </source>
</reference>
<dbReference type="Pfam" id="PF20153">
    <property type="entry name" value="DUF6535"/>
    <property type="match status" value="1"/>
</dbReference>
<dbReference type="InterPro" id="IPR045338">
    <property type="entry name" value="DUF6535"/>
</dbReference>
<evidence type="ECO:0000313" key="5">
    <source>
        <dbReference type="Proteomes" id="UP001212997"/>
    </source>
</evidence>
<sequence length="805" mass="90255">MRRARTSTQKSSTPLHHSITLSLDPLTPRHSLENKIEEVSRENEHETHSEGDVTVNPGEKSSSTLNLPGTSDPVHSTGSSPHVPAVTQQPNTNPEAQALNAATHNAGSTANAKVEEEEGLTEAEKFCRKKEKDFPDIVLKPEDANAWPELSDVLTKHDGDQVKAHYQNIDTLLVLSGLFSAVVTTLIVEANKRLQQDLADATVQLLHQISMQLTSLSVNSGFINSTYVPPSSLPFSSSPSAVVISVFWYMSLALSLVTASLGMLVKQWLREYQSKSKVSPEDYCQIRMFRASGLQKYKVAEIASFLPILLQFALILFFVGLIIFSLSIHTVIAYFVIIIVAIWATCVFGTTLAPIFSPSCPYKTPLLKSMFSQFREFLSRQRERIKESPIKSYFRFLPDPLFIEEPTEDMDRKAKAKVLMSAYETFQDIKSWYIVTRCVDLNSPLESLRMLTTLVRQKHGSEITLHSNLGRLFDQAQLRLLLKSMTACLRRASFVALKDGRNAWFKPTDVVHFVTLQRLWWAFRSSGGSGAALNKIVDQLTEHEHALSVPHHLDFFRSYIPSQLGLSETCFPAEVDEDQMGIIIDCITGALDSGSGSGAGFKCSASLPHLLEMCRISFLCAGRATEEIPDWWKSEFLQLTVRLAESLQSISYPESRVDTKDVSRAQCALDMAMRLHTKVPGIVDKSLFQALHVCSVKMFDLLVKDLSYTLGSHIRTRNNALSTGEVPGSVSEADWEEVLQGKEYVGFRILDDVNDRDEWYHEDLQSSCKQRIGFMWSKLGSWFSTCHFLPILHEFELDTNTPISE</sequence>
<dbReference type="AlphaFoldDB" id="A0AAD5YB09"/>
<proteinExistence type="predicted"/>
<keyword evidence="5" id="KW-1185">Reference proteome</keyword>
<keyword evidence="2" id="KW-0472">Membrane</keyword>
<evidence type="ECO:0000313" key="4">
    <source>
        <dbReference type="EMBL" id="KAJ3476183.1"/>
    </source>
</evidence>
<feature type="region of interest" description="Disordered" evidence="1">
    <location>
        <begin position="1"/>
        <end position="91"/>
    </location>
</feature>
<feature type="compositionally biased region" description="Polar residues" evidence="1">
    <location>
        <begin position="1"/>
        <end position="21"/>
    </location>
</feature>
<dbReference type="Proteomes" id="UP001212997">
    <property type="component" value="Unassembled WGS sequence"/>
</dbReference>
<accession>A0AAD5YB09</accession>
<protein>
    <recommendedName>
        <fullName evidence="3">DUF6535 domain-containing protein</fullName>
    </recommendedName>
</protein>
<name>A0AAD5YB09_9APHY</name>
<evidence type="ECO:0000256" key="2">
    <source>
        <dbReference type="SAM" id="Phobius"/>
    </source>
</evidence>
<gene>
    <name evidence="4" type="ORF">NLI96_g11333</name>
</gene>
<dbReference type="EMBL" id="JANAWD010000741">
    <property type="protein sequence ID" value="KAJ3476183.1"/>
    <property type="molecule type" value="Genomic_DNA"/>
</dbReference>
<feature type="compositionally biased region" description="Polar residues" evidence="1">
    <location>
        <begin position="59"/>
        <end position="91"/>
    </location>
</feature>
<feature type="transmembrane region" description="Helical" evidence="2">
    <location>
        <begin position="305"/>
        <end position="326"/>
    </location>
</feature>
<keyword evidence="2" id="KW-1133">Transmembrane helix</keyword>
<feature type="compositionally biased region" description="Basic and acidic residues" evidence="1">
    <location>
        <begin position="30"/>
        <end position="51"/>
    </location>
</feature>
<evidence type="ECO:0000259" key="3">
    <source>
        <dbReference type="Pfam" id="PF20153"/>
    </source>
</evidence>
<comment type="caution">
    <text evidence="4">The sequence shown here is derived from an EMBL/GenBank/DDBJ whole genome shotgun (WGS) entry which is preliminary data.</text>
</comment>
<keyword evidence="2" id="KW-0812">Transmembrane</keyword>
<feature type="transmembrane region" description="Helical" evidence="2">
    <location>
        <begin position="241"/>
        <end position="265"/>
    </location>
</feature>
<evidence type="ECO:0000256" key="1">
    <source>
        <dbReference type="SAM" id="MobiDB-lite"/>
    </source>
</evidence>